<protein>
    <submittedName>
        <fullName evidence="2">Uncharacterized protein</fullName>
    </submittedName>
</protein>
<gene>
    <name evidence="2" type="ORF">CC78DRAFT_66539</name>
</gene>
<feature type="region of interest" description="Disordered" evidence="1">
    <location>
        <begin position="33"/>
        <end position="54"/>
    </location>
</feature>
<dbReference type="EMBL" id="ML986707">
    <property type="protein sequence ID" value="KAF2259482.1"/>
    <property type="molecule type" value="Genomic_DNA"/>
</dbReference>
<proteinExistence type="predicted"/>
<accession>A0A9P4MYP4</accession>
<sequence length="97" mass="10807">MPLGCPSNQRHQPFSVSRANRGLTLWNYPTTVHSHAHPSPSQTHPSLQHIPHGPRPIRRAFSAAFRNLALPPAIGPHRQFLLAALSFPRNRLQSPSD</sequence>
<evidence type="ECO:0000313" key="3">
    <source>
        <dbReference type="Proteomes" id="UP000800093"/>
    </source>
</evidence>
<keyword evidence="3" id="KW-1185">Reference proteome</keyword>
<comment type="caution">
    <text evidence="2">The sequence shown here is derived from an EMBL/GenBank/DDBJ whole genome shotgun (WGS) entry which is preliminary data.</text>
</comment>
<feature type="compositionally biased region" description="Polar residues" evidence="1">
    <location>
        <begin position="33"/>
        <end position="46"/>
    </location>
</feature>
<reference evidence="3" key="1">
    <citation type="journal article" date="2020" name="Stud. Mycol.">
        <title>101 Dothideomycetes genomes: A test case for predicting lifestyles and emergence of pathogens.</title>
        <authorList>
            <person name="Haridas S."/>
            <person name="Albert R."/>
            <person name="Binder M."/>
            <person name="Bloem J."/>
            <person name="LaButti K."/>
            <person name="Salamov A."/>
            <person name="Andreopoulos B."/>
            <person name="Baker S."/>
            <person name="Barry K."/>
            <person name="Bills G."/>
            <person name="Bluhm B."/>
            <person name="Cannon C."/>
            <person name="Castanera R."/>
            <person name="Culley D."/>
            <person name="Daum C."/>
            <person name="Ezra D."/>
            <person name="Gonzalez J."/>
            <person name="Henrissat B."/>
            <person name="Kuo A."/>
            <person name="Liang C."/>
            <person name="Lipzen A."/>
            <person name="Lutzoni F."/>
            <person name="Magnuson J."/>
            <person name="Mondo S."/>
            <person name="Nolan M."/>
            <person name="Ohm R."/>
            <person name="Pangilinan J."/>
            <person name="Park H.-J."/>
            <person name="Ramirez L."/>
            <person name="Alfaro M."/>
            <person name="Sun H."/>
            <person name="Tritt A."/>
            <person name="Yoshinaga Y."/>
            <person name="Zwiers L.-H."/>
            <person name="Turgeon B."/>
            <person name="Goodwin S."/>
            <person name="Spatafora J."/>
            <person name="Crous P."/>
            <person name="Grigoriev I."/>
        </authorList>
    </citation>
    <scope>NUCLEOTIDE SEQUENCE [LARGE SCALE GENOMIC DNA]</scope>
    <source>
        <strain evidence="3">CBS 304.66</strain>
    </source>
</reference>
<evidence type="ECO:0000313" key="2">
    <source>
        <dbReference type="EMBL" id="KAF2259482.1"/>
    </source>
</evidence>
<evidence type="ECO:0000256" key="1">
    <source>
        <dbReference type="SAM" id="MobiDB-lite"/>
    </source>
</evidence>
<dbReference type="AlphaFoldDB" id="A0A9P4MYP4"/>
<name>A0A9P4MYP4_9PLEO</name>
<organism evidence="2 3">
    <name type="scientific">Lojkania enalia</name>
    <dbReference type="NCBI Taxonomy" id="147567"/>
    <lineage>
        <taxon>Eukaryota</taxon>
        <taxon>Fungi</taxon>
        <taxon>Dikarya</taxon>
        <taxon>Ascomycota</taxon>
        <taxon>Pezizomycotina</taxon>
        <taxon>Dothideomycetes</taxon>
        <taxon>Pleosporomycetidae</taxon>
        <taxon>Pleosporales</taxon>
        <taxon>Pleosporales incertae sedis</taxon>
        <taxon>Lojkania</taxon>
    </lineage>
</organism>
<dbReference type="Proteomes" id="UP000800093">
    <property type="component" value="Unassembled WGS sequence"/>
</dbReference>